<dbReference type="Pfam" id="PF01738">
    <property type="entry name" value="DLH"/>
    <property type="match status" value="1"/>
</dbReference>
<dbReference type="RefSeq" id="WP_069715737.1">
    <property type="nucleotide sequence ID" value="NZ_MJEH01000004.1"/>
</dbReference>
<evidence type="ECO:0000313" key="3">
    <source>
        <dbReference type="Proteomes" id="UP000095209"/>
    </source>
</evidence>
<proteinExistence type="predicted"/>
<dbReference type="SUPFAM" id="SSF53474">
    <property type="entry name" value="alpha/beta-Hydrolases"/>
    <property type="match status" value="1"/>
</dbReference>
<feature type="domain" description="Dienelactone hydrolase" evidence="1">
    <location>
        <begin position="6"/>
        <end position="197"/>
    </location>
</feature>
<dbReference type="InterPro" id="IPR002925">
    <property type="entry name" value="Dienelactn_hydro"/>
</dbReference>
<sequence>MISIKNNHNTVVVVVHEIYGVNDHMIDVCKRLADHNVDVLCPNLLQVDKPYNYSQESIAYTNFIENVGIEIAKNKLKPILFDLKDKYDKVFVLGYSVGATIAWLCSNEAVVDGVVAYYGSRIRDYVQQLPLSPTLLFFPQIETSFDVDQLVETLSNKEHVYIRKMEGNHGFSNPYSNSYHQQSAQDSWDETLKFFAKI</sequence>
<dbReference type="InterPro" id="IPR029058">
    <property type="entry name" value="AB_hydrolase_fold"/>
</dbReference>
<dbReference type="GO" id="GO:0016787">
    <property type="term" value="F:hydrolase activity"/>
    <property type="evidence" value="ECO:0007669"/>
    <property type="project" value="InterPro"/>
</dbReference>
<gene>
    <name evidence="2" type="ORF">BFG57_08975</name>
</gene>
<dbReference type="Gene3D" id="3.40.50.1820">
    <property type="entry name" value="alpha/beta hydrolase"/>
    <property type="match status" value="1"/>
</dbReference>
<dbReference type="InterPro" id="IPR051049">
    <property type="entry name" value="Dienelactone_hydrolase-like"/>
</dbReference>
<dbReference type="AlphaFoldDB" id="A0A1E5LJB7"/>
<name>A0A1E5LJB7_9BACI</name>
<reference evidence="2 3" key="1">
    <citation type="submission" date="2016-08" db="EMBL/GenBank/DDBJ databases">
        <title>Genome of Bacillus solimangrovi GH2-4.</title>
        <authorList>
            <person name="Lim S."/>
            <person name="Kim B.-C."/>
        </authorList>
    </citation>
    <scope>NUCLEOTIDE SEQUENCE [LARGE SCALE GENOMIC DNA]</scope>
    <source>
        <strain evidence="2 3">GH2-4</strain>
    </source>
</reference>
<dbReference type="PANTHER" id="PTHR46623:SF6">
    <property type="entry name" value="ALPHA_BETA-HYDROLASES SUPERFAMILY PROTEIN"/>
    <property type="match status" value="1"/>
</dbReference>
<protein>
    <recommendedName>
        <fullName evidence="1">Dienelactone hydrolase domain-containing protein</fullName>
    </recommendedName>
</protein>
<dbReference type="OrthoDB" id="115291at2"/>
<evidence type="ECO:0000313" key="2">
    <source>
        <dbReference type="EMBL" id="OEH94174.1"/>
    </source>
</evidence>
<organism evidence="2 3">
    <name type="scientific">Bacillus solimangrovi</name>
    <dbReference type="NCBI Taxonomy" id="1305675"/>
    <lineage>
        <taxon>Bacteria</taxon>
        <taxon>Bacillati</taxon>
        <taxon>Bacillota</taxon>
        <taxon>Bacilli</taxon>
        <taxon>Bacillales</taxon>
        <taxon>Bacillaceae</taxon>
        <taxon>Bacillus</taxon>
    </lineage>
</organism>
<comment type="caution">
    <text evidence="2">The sequence shown here is derived from an EMBL/GenBank/DDBJ whole genome shotgun (WGS) entry which is preliminary data.</text>
</comment>
<keyword evidence="3" id="KW-1185">Reference proteome</keyword>
<evidence type="ECO:0000259" key="1">
    <source>
        <dbReference type="Pfam" id="PF01738"/>
    </source>
</evidence>
<dbReference type="PANTHER" id="PTHR46623">
    <property type="entry name" value="CARBOXYMETHYLENEBUTENOLIDASE-RELATED"/>
    <property type="match status" value="1"/>
</dbReference>
<accession>A0A1E5LJB7</accession>
<dbReference type="EMBL" id="MJEH01000004">
    <property type="protein sequence ID" value="OEH94174.1"/>
    <property type="molecule type" value="Genomic_DNA"/>
</dbReference>
<dbReference type="STRING" id="1305675.BFG57_08975"/>
<dbReference type="Proteomes" id="UP000095209">
    <property type="component" value="Unassembled WGS sequence"/>
</dbReference>